<sequence>MRHTAFEVSVVVPAEPDEVRDFLADLRQCARIHPLIIRVHRLGERMPGVDRYRIRDRMRLGPMSIAFSYLVETTRTPEGDIVSDAYQFPRIHLHNVTSFTPVEGGTLVHEQVTITAPRFLVNTVLLEGSRAHRVMLDNLAAILAGDQSQSDLR</sequence>
<evidence type="ECO:0000313" key="1">
    <source>
        <dbReference type="EMBL" id="VFB01214.1"/>
    </source>
</evidence>
<dbReference type="CDD" id="cd07812">
    <property type="entry name" value="SRPBCC"/>
    <property type="match status" value="1"/>
</dbReference>
<dbReference type="Pfam" id="PF10604">
    <property type="entry name" value="Polyketide_cyc2"/>
    <property type="match status" value="1"/>
</dbReference>
<dbReference type="InterPro" id="IPR023393">
    <property type="entry name" value="START-like_dom_sf"/>
</dbReference>
<evidence type="ECO:0008006" key="3">
    <source>
        <dbReference type="Google" id="ProtNLM"/>
    </source>
</evidence>
<dbReference type="AlphaFoldDB" id="A0A4V6ICW5"/>
<evidence type="ECO:0000313" key="2">
    <source>
        <dbReference type="Proteomes" id="UP000290439"/>
    </source>
</evidence>
<dbReference type="RefSeq" id="WP_130918796.1">
    <property type="nucleotide sequence ID" value="NZ_LR215973.1"/>
</dbReference>
<gene>
    <name evidence="1" type="ORF">NCTC10797_05031</name>
</gene>
<dbReference type="Proteomes" id="UP000290439">
    <property type="component" value="Chromosome"/>
</dbReference>
<dbReference type="InterPro" id="IPR019587">
    <property type="entry name" value="Polyketide_cyclase/dehydratase"/>
</dbReference>
<protein>
    <recommendedName>
        <fullName evidence="3">SRPBCC family protein</fullName>
    </recommendedName>
</protein>
<reference evidence="1 2" key="1">
    <citation type="submission" date="2019-02" db="EMBL/GenBank/DDBJ databases">
        <authorList>
            <consortium name="Pathogen Informatics"/>
        </authorList>
    </citation>
    <scope>NUCLEOTIDE SEQUENCE [LARGE SCALE GENOMIC DNA]</scope>
    <source>
        <strain evidence="1 2">3012STDY6756504</strain>
    </source>
</reference>
<dbReference type="SUPFAM" id="SSF55961">
    <property type="entry name" value="Bet v1-like"/>
    <property type="match status" value="1"/>
</dbReference>
<name>A0A4V6ICW5_9NOCA</name>
<accession>A0A4V6ICW5</accession>
<organism evidence="1 2">
    <name type="scientific">Nocardia cyriacigeorgica</name>
    <dbReference type="NCBI Taxonomy" id="135487"/>
    <lineage>
        <taxon>Bacteria</taxon>
        <taxon>Bacillati</taxon>
        <taxon>Actinomycetota</taxon>
        <taxon>Actinomycetes</taxon>
        <taxon>Mycobacteriales</taxon>
        <taxon>Nocardiaceae</taxon>
        <taxon>Nocardia</taxon>
    </lineage>
</organism>
<proteinExistence type="predicted"/>
<dbReference type="EMBL" id="LR215973">
    <property type="protein sequence ID" value="VFB01214.1"/>
    <property type="molecule type" value="Genomic_DNA"/>
</dbReference>
<dbReference type="Gene3D" id="3.30.530.20">
    <property type="match status" value="1"/>
</dbReference>